<feature type="compositionally biased region" description="Polar residues" evidence="1">
    <location>
        <begin position="385"/>
        <end position="408"/>
    </location>
</feature>
<organism evidence="4 5">
    <name type="scientific">Rhodocollybia butyracea</name>
    <dbReference type="NCBI Taxonomy" id="206335"/>
    <lineage>
        <taxon>Eukaryota</taxon>
        <taxon>Fungi</taxon>
        <taxon>Dikarya</taxon>
        <taxon>Basidiomycota</taxon>
        <taxon>Agaricomycotina</taxon>
        <taxon>Agaricomycetes</taxon>
        <taxon>Agaricomycetidae</taxon>
        <taxon>Agaricales</taxon>
        <taxon>Marasmiineae</taxon>
        <taxon>Omphalotaceae</taxon>
        <taxon>Rhodocollybia</taxon>
    </lineage>
</organism>
<comment type="caution">
    <text evidence="4">The sequence shown here is derived from an EMBL/GenBank/DDBJ whole genome shotgun (WGS) entry which is preliminary data.</text>
</comment>
<keyword evidence="2" id="KW-0472">Membrane</keyword>
<feature type="transmembrane region" description="Helical" evidence="2">
    <location>
        <begin position="156"/>
        <end position="189"/>
    </location>
</feature>
<dbReference type="InterPro" id="IPR045339">
    <property type="entry name" value="DUF6534"/>
</dbReference>
<dbReference type="Pfam" id="PF20152">
    <property type="entry name" value="DUF6534"/>
    <property type="match status" value="1"/>
</dbReference>
<evidence type="ECO:0000256" key="1">
    <source>
        <dbReference type="SAM" id="MobiDB-lite"/>
    </source>
</evidence>
<protein>
    <recommendedName>
        <fullName evidence="3">DUF6534 domain-containing protein</fullName>
    </recommendedName>
</protein>
<evidence type="ECO:0000259" key="3">
    <source>
        <dbReference type="Pfam" id="PF20152"/>
    </source>
</evidence>
<reference evidence="4" key="1">
    <citation type="submission" date="2020-11" db="EMBL/GenBank/DDBJ databases">
        <authorList>
            <consortium name="DOE Joint Genome Institute"/>
            <person name="Ahrendt S."/>
            <person name="Riley R."/>
            <person name="Andreopoulos W."/>
            <person name="Labutti K."/>
            <person name="Pangilinan J."/>
            <person name="Ruiz-Duenas F.J."/>
            <person name="Barrasa J.M."/>
            <person name="Sanchez-Garcia M."/>
            <person name="Camarero S."/>
            <person name="Miyauchi S."/>
            <person name="Serrano A."/>
            <person name="Linde D."/>
            <person name="Babiker R."/>
            <person name="Drula E."/>
            <person name="Ayuso-Fernandez I."/>
            <person name="Pacheco R."/>
            <person name="Padilla G."/>
            <person name="Ferreira P."/>
            <person name="Barriuso J."/>
            <person name="Kellner H."/>
            <person name="Castanera R."/>
            <person name="Alfaro M."/>
            <person name="Ramirez L."/>
            <person name="Pisabarro A.G."/>
            <person name="Kuo A."/>
            <person name="Tritt A."/>
            <person name="Lipzen A."/>
            <person name="He G."/>
            <person name="Yan M."/>
            <person name="Ng V."/>
            <person name="Cullen D."/>
            <person name="Martin F."/>
            <person name="Rosso M.-N."/>
            <person name="Henrissat B."/>
            <person name="Hibbett D."/>
            <person name="Martinez A.T."/>
            <person name="Grigoriev I.V."/>
        </authorList>
    </citation>
    <scope>NUCLEOTIDE SEQUENCE</scope>
    <source>
        <strain evidence="4">AH 40177</strain>
    </source>
</reference>
<keyword evidence="5" id="KW-1185">Reference proteome</keyword>
<dbReference type="Proteomes" id="UP000772434">
    <property type="component" value="Unassembled WGS sequence"/>
</dbReference>
<sequence>MEPSPATLFAPLLIGTLLNAILLGVTSLQTLYYFQTYKNDPWWFKLLISYLMVAELANTAFDIDIVYESLITRYGSLVPVNPQFLPADAMTTALISTPVQLFMAWRIKKMTKSTVLCAIVTFAALCSLGGGVWLSISSINNSPFSHSPTSLPGVPGAPGALVIAPVVIWLASSGVTDLLITLIIAASMLRKRRQHRTTFDPYINRVIRPGAVTALAVFLDLTIFLSLPGSTIFFIWDLTVSKLYTNSLLTSLNSRPVKGFKEANDSAQNAIFPHTGDTTLITLDSFGSQIPDAPSISQDSIGVRAYLDPPLNKIQAHQERSGFNDTNNEPYSSPQAWDLEASFPRDGFSKTSSFPTPTTPAPFPRTPRTSSPDSSAHLATPPPRNTSQNQRNINGVTRSSRSPRQGNSRPAPGPAANFELSTLRKTDTRLPAGTSSTGRRTDNMYNSVDNRF</sequence>
<accession>A0A9P5PGL6</accession>
<feature type="compositionally biased region" description="Polar residues" evidence="1">
    <location>
        <begin position="433"/>
        <end position="452"/>
    </location>
</feature>
<evidence type="ECO:0000313" key="4">
    <source>
        <dbReference type="EMBL" id="KAF9064986.1"/>
    </source>
</evidence>
<keyword evidence="2" id="KW-0812">Transmembrane</keyword>
<feature type="region of interest" description="Disordered" evidence="1">
    <location>
        <begin position="343"/>
        <end position="452"/>
    </location>
</feature>
<proteinExistence type="predicted"/>
<feature type="domain" description="DUF6534" evidence="3">
    <location>
        <begin position="175"/>
        <end position="255"/>
    </location>
</feature>
<dbReference type="AlphaFoldDB" id="A0A9P5PGL6"/>
<feature type="compositionally biased region" description="Low complexity" evidence="1">
    <location>
        <begin position="366"/>
        <end position="376"/>
    </location>
</feature>
<dbReference type="EMBL" id="JADNRY010000111">
    <property type="protein sequence ID" value="KAF9064986.1"/>
    <property type="molecule type" value="Genomic_DNA"/>
</dbReference>
<feature type="transmembrane region" description="Helical" evidence="2">
    <location>
        <begin position="210"/>
        <end position="236"/>
    </location>
</feature>
<dbReference type="OrthoDB" id="3265526at2759"/>
<name>A0A9P5PGL6_9AGAR</name>
<feature type="transmembrane region" description="Helical" evidence="2">
    <location>
        <begin position="115"/>
        <end position="136"/>
    </location>
</feature>
<gene>
    <name evidence="4" type="ORF">BDP27DRAFT_108855</name>
</gene>
<evidence type="ECO:0000313" key="5">
    <source>
        <dbReference type="Proteomes" id="UP000772434"/>
    </source>
</evidence>
<dbReference type="PANTHER" id="PTHR40465:SF1">
    <property type="entry name" value="DUF6534 DOMAIN-CONTAINING PROTEIN"/>
    <property type="match status" value="1"/>
</dbReference>
<dbReference type="PANTHER" id="PTHR40465">
    <property type="entry name" value="CHROMOSOME 1, WHOLE GENOME SHOTGUN SEQUENCE"/>
    <property type="match status" value="1"/>
</dbReference>
<evidence type="ECO:0000256" key="2">
    <source>
        <dbReference type="SAM" id="Phobius"/>
    </source>
</evidence>
<keyword evidence="2" id="KW-1133">Transmembrane helix</keyword>
<feature type="transmembrane region" description="Helical" evidence="2">
    <location>
        <begin position="12"/>
        <end position="34"/>
    </location>
</feature>